<protein>
    <submittedName>
        <fullName evidence="2">Uncharacterized protein</fullName>
    </submittedName>
</protein>
<keyword evidence="1" id="KW-1133">Transmembrane helix</keyword>
<proteinExistence type="predicted"/>
<evidence type="ECO:0000256" key="1">
    <source>
        <dbReference type="SAM" id="Phobius"/>
    </source>
</evidence>
<feature type="transmembrane region" description="Helical" evidence="1">
    <location>
        <begin position="36"/>
        <end position="60"/>
    </location>
</feature>
<keyword evidence="1" id="KW-0812">Transmembrane</keyword>
<keyword evidence="1" id="KW-0472">Membrane</keyword>
<dbReference type="EMBL" id="BK032807">
    <property type="protein sequence ID" value="DAF61305.1"/>
    <property type="molecule type" value="Genomic_DNA"/>
</dbReference>
<accession>A0A8S5TDF5</accession>
<organism evidence="2">
    <name type="scientific">Siphoviridae sp. ctkV91</name>
    <dbReference type="NCBI Taxonomy" id="2827924"/>
    <lineage>
        <taxon>Viruses</taxon>
        <taxon>Duplodnaviria</taxon>
        <taxon>Heunggongvirae</taxon>
        <taxon>Uroviricota</taxon>
        <taxon>Caudoviricetes</taxon>
    </lineage>
</organism>
<name>A0A8S5TDF5_9CAUD</name>
<reference evidence="2" key="1">
    <citation type="journal article" date="2021" name="Proc. Natl. Acad. Sci. U.S.A.">
        <title>A Catalog of Tens of Thousands of Viruses from Human Metagenomes Reveals Hidden Associations with Chronic Diseases.</title>
        <authorList>
            <person name="Tisza M.J."/>
            <person name="Buck C.B."/>
        </authorList>
    </citation>
    <scope>NUCLEOTIDE SEQUENCE</scope>
    <source>
        <strain evidence="2">CtkV91</strain>
    </source>
</reference>
<sequence>MCFRIRRIVLCRWRVVLRLCWLMVWTVTRWCTVNGLLVLICWLMVHVLMCIRFLSLYVGLRSLNKLIVFVLM</sequence>
<evidence type="ECO:0000313" key="2">
    <source>
        <dbReference type="EMBL" id="DAF61305.1"/>
    </source>
</evidence>